<name>A0ABD5RPZ1_9EURY</name>
<evidence type="ECO:0000313" key="3">
    <source>
        <dbReference type="Proteomes" id="UP001596099"/>
    </source>
</evidence>
<keyword evidence="3" id="KW-1185">Reference proteome</keyword>
<sequence>MVGDESTTDDARGRGILTAADRAYLRGEADLSSVQSERNTRARIRDRTYDAMLDFELLVERLSERDRKLVFEKRFGEMEGADAFDALVSAMAFCYRAVGDTNTEFEAVLREAINVAEASDERAASVDLDLTYHSLTVPELRRKLDRGESLSLTELSFLQSSDEVSLRELARYFDDVADARRGIDDGRIQSKVTEF</sequence>
<dbReference type="RefSeq" id="WP_247416436.1">
    <property type="nucleotide sequence ID" value="NZ_JALLGW010000001.1"/>
</dbReference>
<proteinExistence type="predicted"/>
<feature type="domain" description="Domain of unknown function" evidence="1">
    <location>
        <begin position="16"/>
        <end position="191"/>
    </location>
</feature>
<protein>
    <recommendedName>
        <fullName evidence="1">Domain of unknown function domain-containing protein</fullName>
    </recommendedName>
</protein>
<reference evidence="2 3" key="1">
    <citation type="journal article" date="2019" name="Int. J. Syst. Evol. Microbiol.">
        <title>The Global Catalogue of Microorganisms (GCM) 10K type strain sequencing project: providing services to taxonomists for standard genome sequencing and annotation.</title>
        <authorList>
            <consortium name="The Broad Institute Genomics Platform"/>
            <consortium name="The Broad Institute Genome Sequencing Center for Infectious Disease"/>
            <person name="Wu L."/>
            <person name="Ma J."/>
        </authorList>
    </citation>
    <scope>NUCLEOTIDE SEQUENCE [LARGE SCALE GENOMIC DNA]</scope>
    <source>
        <strain evidence="2 3">CGMCC 1.12543</strain>
    </source>
</reference>
<comment type="caution">
    <text evidence="2">The sequence shown here is derived from an EMBL/GenBank/DDBJ whole genome shotgun (WGS) entry which is preliminary data.</text>
</comment>
<evidence type="ECO:0000313" key="2">
    <source>
        <dbReference type="EMBL" id="MFC5972717.1"/>
    </source>
</evidence>
<gene>
    <name evidence="2" type="ORF">ACFPYI_15375</name>
</gene>
<evidence type="ECO:0000259" key="1">
    <source>
        <dbReference type="Pfam" id="PF26404"/>
    </source>
</evidence>
<organism evidence="2 3">
    <name type="scientific">Halomarina salina</name>
    <dbReference type="NCBI Taxonomy" id="1872699"/>
    <lineage>
        <taxon>Archaea</taxon>
        <taxon>Methanobacteriati</taxon>
        <taxon>Methanobacteriota</taxon>
        <taxon>Stenosarchaea group</taxon>
        <taxon>Halobacteria</taxon>
        <taxon>Halobacteriales</taxon>
        <taxon>Natronomonadaceae</taxon>
        <taxon>Halomarina</taxon>
    </lineage>
</organism>
<dbReference type="Pfam" id="PF26404">
    <property type="entry name" value="DUF8102"/>
    <property type="match status" value="1"/>
</dbReference>
<accession>A0ABD5RPZ1</accession>
<dbReference type="EMBL" id="JBHSQH010000001">
    <property type="protein sequence ID" value="MFC5972717.1"/>
    <property type="molecule type" value="Genomic_DNA"/>
</dbReference>
<dbReference type="Proteomes" id="UP001596099">
    <property type="component" value="Unassembled WGS sequence"/>
</dbReference>
<dbReference type="InterPro" id="IPR058415">
    <property type="entry name" value="DUF8102"/>
</dbReference>
<dbReference type="AlphaFoldDB" id="A0ABD5RPZ1"/>